<evidence type="ECO:0000313" key="2">
    <source>
        <dbReference type="Proteomes" id="UP001055025"/>
    </source>
</evidence>
<dbReference type="RefSeq" id="WP_135978112.1">
    <property type="nucleotide sequence ID" value="NZ_BQKC01000001.1"/>
</dbReference>
<sequence>MGTGRGDGLDFGRTWGSLPETIAGQPFVIGRSLGAMALNYDVKDPKTGKRYHFAEGSTISGVEVFAGKGTRKKLRRQVAEGLASRYGGKARNWQHVKGFGTIVRDNRFMTAEVHWFQESSVGKCEFKVKRWL</sequence>
<dbReference type="EMBL" id="BQKC01000001">
    <property type="protein sequence ID" value="GJM54739.1"/>
    <property type="molecule type" value="Genomic_DNA"/>
</dbReference>
<accession>A0AAV5AYX7</accession>
<dbReference type="Proteomes" id="UP001055025">
    <property type="component" value="Unassembled WGS sequence"/>
</dbReference>
<organism evidence="1 2">
    <name type="scientific">Granulimonas faecalis</name>
    <dbReference type="NCBI Taxonomy" id="2894155"/>
    <lineage>
        <taxon>Bacteria</taxon>
        <taxon>Bacillati</taxon>
        <taxon>Actinomycetota</taxon>
        <taxon>Coriobacteriia</taxon>
        <taxon>Coriobacteriales</taxon>
        <taxon>Kribbibacteriaceae</taxon>
        <taxon>Granulimonas</taxon>
    </lineage>
</organism>
<evidence type="ECO:0000313" key="1">
    <source>
        <dbReference type="EMBL" id="GJM54739.1"/>
    </source>
</evidence>
<reference evidence="1" key="1">
    <citation type="journal article" date="2022" name="Int. J. Syst. Evol. Microbiol.">
        <title>Granulimonas faecalis gen. nov., sp. nov., and Leptogranulimonas caecicola gen. nov., sp. nov., novel lactate-producing Atopobiaceae bacteria isolated from mouse intestines, and an emended description of the family Atopobiaceae.</title>
        <authorList>
            <person name="Morinaga K."/>
            <person name="Kusada H."/>
            <person name="Sakamoto S."/>
            <person name="Murakami T."/>
            <person name="Toyoda A."/>
            <person name="Mori H."/>
            <person name="Meng X.Y."/>
            <person name="Takashino M."/>
            <person name="Murotomi K."/>
            <person name="Tamaki H."/>
        </authorList>
    </citation>
    <scope>NUCLEOTIDE SEQUENCE</scope>
    <source>
        <strain evidence="1">OPF53</strain>
    </source>
</reference>
<comment type="caution">
    <text evidence="1">The sequence shown here is derived from an EMBL/GenBank/DDBJ whole genome shotgun (WGS) entry which is preliminary data.</text>
</comment>
<dbReference type="AlphaFoldDB" id="A0AAV5AYX7"/>
<gene>
    <name evidence="1" type="ORF">ATOP_03940</name>
</gene>
<proteinExistence type="predicted"/>
<name>A0AAV5AYX7_9ACTN</name>
<protein>
    <submittedName>
        <fullName evidence="1">Uncharacterized protein</fullName>
    </submittedName>
</protein>
<keyword evidence="2" id="KW-1185">Reference proteome</keyword>